<dbReference type="AlphaFoldDB" id="A0A0N4WBQ6"/>
<gene>
    <name evidence="3" type="ORF">HPLM_LOCUS7884</name>
</gene>
<dbReference type="Proteomes" id="UP000268014">
    <property type="component" value="Unassembled WGS sequence"/>
</dbReference>
<dbReference type="EMBL" id="UZAF01016743">
    <property type="protein sequence ID" value="VDO33255.1"/>
    <property type="molecule type" value="Genomic_DNA"/>
</dbReference>
<evidence type="ECO:0000259" key="2">
    <source>
        <dbReference type="Pfam" id="PF02520"/>
    </source>
</evidence>
<dbReference type="Pfam" id="PF02520">
    <property type="entry name" value="ANIS5_cation-bd"/>
    <property type="match status" value="1"/>
</dbReference>
<protein>
    <submittedName>
        <fullName evidence="5">DUF148 domain-containing protein</fullName>
    </submittedName>
</protein>
<evidence type="ECO:0000256" key="1">
    <source>
        <dbReference type="SAM" id="SignalP"/>
    </source>
</evidence>
<keyword evidence="1" id="KW-0732">Signal</keyword>
<reference evidence="5" key="1">
    <citation type="submission" date="2017-02" db="UniProtKB">
        <authorList>
            <consortium name="WormBaseParasite"/>
        </authorList>
    </citation>
    <scope>IDENTIFICATION</scope>
</reference>
<dbReference type="OrthoDB" id="5867022at2759"/>
<feature type="chain" id="PRO_5043123561" evidence="1">
    <location>
        <begin position="21"/>
        <end position="273"/>
    </location>
</feature>
<feature type="signal peptide" evidence="1">
    <location>
        <begin position="1"/>
        <end position="20"/>
    </location>
</feature>
<reference evidence="3 4" key="2">
    <citation type="submission" date="2018-11" db="EMBL/GenBank/DDBJ databases">
        <authorList>
            <consortium name="Pathogen Informatics"/>
        </authorList>
    </citation>
    <scope>NUCLEOTIDE SEQUENCE [LARGE SCALE GENOMIC DNA]</scope>
    <source>
        <strain evidence="3 4">MHpl1</strain>
    </source>
</reference>
<dbReference type="InterPro" id="IPR052823">
    <property type="entry name" value="SXP/RAL-2_related"/>
</dbReference>
<evidence type="ECO:0000313" key="5">
    <source>
        <dbReference type="WBParaSite" id="HPLM_0000789201-mRNA-1"/>
    </source>
</evidence>
<keyword evidence="4" id="KW-1185">Reference proteome</keyword>
<evidence type="ECO:0000313" key="3">
    <source>
        <dbReference type="EMBL" id="VDO33255.1"/>
    </source>
</evidence>
<dbReference type="PANTHER" id="PTHR21593:SF27">
    <property type="entry name" value="PROTEIN CBG23956"/>
    <property type="match status" value="1"/>
</dbReference>
<feature type="domain" description="SXP/RAL-2 family protein Ani s 5-like cation-binding" evidence="2">
    <location>
        <begin position="86"/>
        <end position="187"/>
    </location>
</feature>
<dbReference type="PANTHER" id="PTHR21593">
    <property type="entry name" value="PRION-LIKE- Q/N-RICH -DOMAIN-BEARING PROTEIN PROTEIN"/>
    <property type="match status" value="1"/>
</dbReference>
<dbReference type="OMA" id="MAYEIMD"/>
<organism evidence="5">
    <name type="scientific">Haemonchus placei</name>
    <name type="common">Barber's pole worm</name>
    <dbReference type="NCBI Taxonomy" id="6290"/>
    <lineage>
        <taxon>Eukaryota</taxon>
        <taxon>Metazoa</taxon>
        <taxon>Ecdysozoa</taxon>
        <taxon>Nematoda</taxon>
        <taxon>Chromadorea</taxon>
        <taxon>Rhabditida</taxon>
        <taxon>Rhabditina</taxon>
        <taxon>Rhabditomorpha</taxon>
        <taxon>Strongyloidea</taxon>
        <taxon>Trichostrongylidae</taxon>
        <taxon>Haemonchus</taxon>
    </lineage>
</organism>
<name>A0A0N4WBQ6_HAEPC</name>
<accession>A0A0N4WBQ6</accession>
<sequence length="273" mass="31111">MFYAPLYQICLLMLNTLVLCIAFEDTVPRFPTYYGMNQTMNKIIGTILIVSVVLCHGKRERFHFRGPSIPPPPPYLDEVNGTACLEYLDIIANKSLTIAQQKKDVQAWAAKYDVTGIVNEYNTNMTKTMEEARKNVTELISKLPTVLQMAYEIMDNEGQTVSQQRHAYANLSARYPKEYRVIEYTFQLFLPDCGCGGEHDGRGRSRGPQPPELEKSNYEFVMDPRDGDEIEVIDPVSPSIARRDRKGFKERLAVLKNISVRERSRYEAVIGGP</sequence>
<proteinExistence type="predicted"/>
<evidence type="ECO:0000313" key="4">
    <source>
        <dbReference type="Proteomes" id="UP000268014"/>
    </source>
</evidence>
<dbReference type="InterPro" id="IPR003677">
    <property type="entry name" value="ANIS5_cation-bd"/>
</dbReference>
<dbReference type="WBParaSite" id="HPLM_0000789201-mRNA-1">
    <property type="protein sequence ID" value="HPLM_0000789201-mRNA-1"/>
    <property type="gene ID" value="HPLM_0000789201"/>
</dbReference>
<dbReference type="STRING" id="6290.A0A0N4WBQ6"/>